<feature type="transmembrane region" description="Helical" evidence="1">
    <location>
        <begin position="82"/>
        <end position="105"/>
    </location>
</feature>
<feature type="domain" description="EamA" evidence="2">
    <location>
        <begin position="21"/>
        <end position="153"/>
    </location>
</feature>
<dbReference type="GO" id="GO:0016020">
    <property type="term" value="C:membrane"/>
    <property type="evidence" value="ECO:0007669"/>
    <property type="project" value="InterPro"/>
</dbReference>
<feature type="transmembrane region" description="Helical" evidence="1">
    <location>
        <begin position="230"/>
        <end position="250"/>
    </location>
</feature>
<keyword evidence="1" id="KW-0472">Membrane</keyword>
<dbReference type="STRING" id="1817813.A2008_01840"/>
<feature type="transmembrane region" description="Helical" evidence="1">
    <location>
        <begin position="163"/>
        <end position="180"/>
    </location>
</feature>
<reference evidence="3 4" key="1">
    <citation type="journal article" date="2016" name="Nat. Commun.">
        <title>Thousands of microbial genomes shed light on interconnected biogeochemical processes in an aquifer system.</title>
        <authorList>
            <person name="Anantharaman K."/>
            <person name="Brown C.T."/>
            <person name="Hug L.A."/>
            <person name="Sharon I."/>
            <person name="Castelle C.J."/>
            <person name="Probst A.J."/>
            <person name="Thomas B.C."/>
            <person name="Singh A."/>
            <person name="Wilkins M.J."/>
            <person name="Karaoz U."/>
            <person name="Brodie E.L."/>
            <person name="Williams K.H."/>
            <person name="Hubbard S.S."/>
            <person name="Banfield J.F."/>
        </authorList>
    </citation>
    <scope>NUCLEOTIDE SEQUENCE [LARGE SCALE GENOMIC DNA]</scope>
</reference>
<feature type="transmembrane region" description="Helical" evidence="1">
    <location>
        <begin position="111"/>
        <end position="130"/>
    </location>
</feature>
<feature type="transmembrane region" description="Helical" evidence="1">
    <location>
        <begin position="20"/>
        <end position="40"/>
    </location>
</feature>
<organism evidence="3 4">
    <name type="scientific">Candidatus Wallbacteria bacterium GWC2_49_35</name>
    <dbReference type="NCBI Taxonomy" id="1817813"/>
    <lineage>
        <taxon>Bacteria</taxon>
        <taxon>Candidatus Walliibacteriota</taxon>
    </lineage>
</organism>
<gene>
    <name evidence="3" type="ORF">A2008_01840</name>
</gene>
<dbReference type="SUPFAM" id="SSF103481">
    <property type="entry name" value="Multidrug resistance efflux transporter EmrE"/>
    <property type="match status" value="2"/>
</dbReference>
<protein>
    <recommendedName>
        <fullName evidence="2">EamA domain-containing protein</fullName>
    </recommendedName>
</protein>
<evidence type="ECO:0000313" key="3">
    <source>
        <dbReference type="EMBL" id="OGM03515.1"/>
    </source>
</evidence>
<dbReference type="InterPro" id="IPR000620">
    <property type="entry name" value="EamA_dom"/>
</dbReference>
<sequence>MEDNKEGTGAAGAAADRQFVIGILCAVAGVLCFAPGALFIRMADGIDPLEITLHRMAIASLAIFIFAKAAGSDLTAKTRKEYAELAVFGLIAAVHFGCFVASLSFTFVSHSLALCYTAPIFAALFSSFILSEKCTGRQIAAIVVTFAGIFILVGFEPASGPKVLFGDFLALISGVALGLYQTVSRMYKDRYSLLKYKANAYFFAALYLFAVLGALRFSMCGSFGSVYTPYAVAGVLSSAIFCTLIGHALINFALRRVGTVLVSLITTQEVTGGIIFAMIFLNEKLSLTAFTGIFVSLLGIALVISGAEKK</sequence>
<dbReference type="InterPro" id="IPR037185">
    <property type="entry name" value="EmrE-like"/>
</dbReference>
<proteinExistence type="predicted"/>
<dbReference type="EMBL" id="MGFH01000163">
    <property type="protein sequence ID" value="OGM03515.1"/>
    <property type="molecule type" value="Genomic_DNA"/>
</dbReference>
<feature type="transmembrane region" description="Helical" evidence="1">
    <location>
        <begin position="257"/>
        <end position="281"/>
    </location>
</feature>
<name>A0A1F7WNC6_9BACT</name>
<evidence type="ECO:0000259" key="2">
    <source>
        <dbReference type="Pfam" id="PF00892"/>
    </source>
</evidence>
<feature type="domain" description="EamA" evidence="2">
    <location>
        <begin position="165"/>
        <end position="304"/>
    </location>
</feature>
<feature type="transmembrane region" description="Helical" evidence="1">
    <location>
        <begin position="200"/>
        <end position="218"/>
    </location>
</feature>
<dbReference type="Pfam" id="PF00892">
    <property type="entry name" value="EamA"/>
    <property type="match status" value="2"/>
</dbReference>
<accession>A0A1F7WNC6</accession>
<comment type="caution">
    <text evidence="3">The sequence shown here is derived from an EMBL/GenBank/DDBJ whole genome shotgun (WGS) entry which is preliminary data.</text>
</comment>
<feature type="transmembrane region" description="Helical" evidence="1">
    <location>
        <begin position="139"/>
        <end position="157"/>
    </location>
</feature>
<keyword evidence="1" id="KW-0812">Transmembrane</keyword>
<feature type="transmembrane region" description="Helical" evidence="1">
    <location>
        <begin position="287"/>
        <end position="307"/>
    </location>
</feature>
<feature type="transmembrane region" description="Helical" evidence="1">
    <location>
        <begin position="52"/>
        <end position="70"/>
    </location>
</feature>
<dbReference type="AlphaFoldDB" id="A0A1F7WNC6"/>
<dbReference type="PANTHER" id="PTHR22911">
    <property type="entry name" value="ACYL-MALONYL CONDENSING ENZYME-RELATED"/>
    <property type="match status" value="1"/>
</dbReference>
<keyword evidence="1" id="KW-1133">Transmembrane helix</keyword>
<evidence type="ECO:0000313" key="4">
    <source>
        <dbReference type="Proteomes" id="UP000178735"/>
    </source>
</evidence>
<evidence type="ECO:0000256" key="1">
    <source>
        <dbReference type="SAM" id="Phobius"/>
    </source>
</evidence>
<dbReference type="Proteomes" id="UP000178735">
    <property type="component" value="Unassembled WGS sequence"/>
</dbReference>